<reference evidence="2" key="1">
    <citation type="submission" date="2024-05" db="EMBL/GenBank/DDBJ databases">
        <title>WGS of Aeromonas isolates.</title>
        <authorList>
            <person name="Lee H."/>
        </authorList>
    </citation>
    <scope>NUCLEOTIDE SEQUENCE</scope>
    <source>
        <strain evidence="2">SU58-3</strain>
    </source>
</reference>
<keyword evidence="1" id="KW-0472">Membrane</keyword>
<accession>A0ABT7Q1D5</accession>
<feature type="transmembrane region" description="Helical" evidence="1">
    <location>
        <begin position="229"/>
        <end position="252"/>
    </location>
</feature>
<keyword evidence="3" id="KW-1185">Reference proteome</keyword>
<dbReference type="Proteomes" id="UP001168107">
    <property type="component" value="Unassembled WGS sequence"/>
</dbReference>
<protein>
    <recommendedName>
        <fullName evidence="4">SMODS-associating 2TM beta-strand rich effector domain-containing protein</fullName>
    </recommendedName>
</protein>
<name>A0ABT7Q1D5_9GAMM</name>
<feature type="transmembrane region" description="Helical" evidence="1">
    <location>
        <begin position="58"/>
        <end position="74"/>
    </location>
</feature>
<sequence>MNPLDKITDPTFTNSAKGLLTLFCIGVFHFIIGINLIGKEITIPWLPSISFENTERLTYIYWGLVGFTMYRYTLHNAIKIKKHYFFSLYNFFRSDKSGKTFINENIYSEKFGHQIELVNDENSLPKITIKNYQHGDHDWELMGEFSFQFTKSYSLDKIIYLENPAYTIDSFKINNISQKEKWGLTTFIDDDNGSESMESSFITDRKLRYNLRIHVLFRYFKNLTSNEDIFDLLTPLLLNGILFLICSITTIVNTSSP</sequence>
<organism evidence="2 3">
    <name type="scientific">Aeromonas bestiarum</name>
    <dbReference type="NCBI Taxonomy" id="105751"/>
    <lineage>
        <taxon>Bacteria</taxon>
        <taxon>Pseudomonadati</taxon>
        <taxon>Pseudomonadota</taxon>
        <taxon>Gammaproteobacteria</taxon>
        <taxon>Aeromonadales</taxon>
        <taxon>Aeromonadaceae</taxon>
        <taxon>Aeromonas</taxon>
    </lineage>
</organism>
<evidence type="ECO:0008006" key="4">
    <source>
        <dbReference type="Google" id="ProtNLM"/>
    </source>
</evidence>
<comment type="caution">
    <text evidence="2">The sequence shown here is derived from an EMBL/GenBank/DDBJ whole genome shotgun (WGS) entry which is preliminary data.</text>
</comment>
<gene>
    <name evidence="2" type="ORF">OB935_15045</name>
</gene>
<keyword evidence="1" id="KW-1133">Transmembrane helix</keyword>
<keyword evidence="1" id="KW-0812">Transmembrane</keyword>
<dbReference type="RefSeq" id="WP_290019143.1">
    <property type="nucleotide sequence ID" value="NZ_JAOPLL010000008.1"/>
</dbReference>
<evidence type="ECO:0000256" key="1">
    <source>
        <dbReference type="SAM" id="Phobius"/>
    </source>
</evidence>
<proteinExistence type="predicted"/>
<evidence type="ECO:0000313" key="3">
    <source>
        <dbReference type="Proteomes" id="UP001168107"/>
    </source>
</evidence>
<dbReference type="EMBL" id="JAOPLL010000008">
    <property type="protein sequence ID" value="MDM5073147.1"/>
    <property type="molecule type" value="Genomic_DNA"/>
</dbReference>
<evidence type="ECO:0000313" key="2">
    <source>
        <dbReference type="EMBL" id="MDM5073147.1"/>
    </source>
</evidence>
<feature type="transmembrane region" description="Helical" evidence="1">
    <location>
        <begin position="20"/>
        <end position="38"/>
    </location>
</feature>